<dbReference type="InterPro" id="IPR000008">
    <property type="entry name" value="C2_dom"/>
</dbReference>
<dbReference type="AlphaFoldDB" id="A0ABD3I8T7"/>
<dbReference type="SUPFAM" id="SSF49562">
    <property type="entry name" value="C2 domain (Calcium/lipid-binding domain, CaLB)"/>
    <property type="match status" value="1"/>
</dbReference>
<comment type="caution">
    <text evidence="2">The sequence shown here is derived from an EMBL/GenBank/DDBJ whole genome shotgun (WGS) entry which is preliminary data.</text>
</comment>
<dbReference type="Proteomes" id="UP001633002">
    <property type="component" value="Unassembled WGS sequence"/>
</dbReference>
<protein>
    <recommendedName>
        <fullName evidence="1">C2 domain-containing protein</fullName>
    </recommendedName>
</protein>
<sequence>MVPTQPALLIPYAIPEEDQDSYTSRNMSSTYEERTLELQIVSAVDVKKVKNLGAQHCYVVAYIYQNQQKQSQPDRTGGQNPVWNTKLKLECEEELLYSPDAFLTVEIKCHGTLRNKVVGKVTVPLRELLSKQENPKGGSTDGQVMAYDVYRPSGKVQGTLNMAVKLGEKRTVQRYRSQQTPLGYPPGAHAGTSYRPPFAPQQQSPYFRQQQVPQYYNQGGGYPPMGGYGGTGGYGGGMGGYGGGMGGYSQPRPRRGGGGMGFGTGLMGGMLGGLLVGDMLDDHGDYGGYGDDYGGSDMGDVGDMG</sequence>
<feature type="domain" description="C2" evidence="1">
    <location>
        <begin position="17"/>
        <end position="138"/>
    </location>
</feature>
<dbReference type="Gene3D" id="2.60.40.150">
    <property type="entry name" value="C2 domain"/>
    <property type="match status" value="1"/>
</dbReference>
<dbReference type="Pfam" id="PF00168">
    <property type="entry name" value="C2"/>
    <property type="match status" value="1"/>
</dbReference>
<dbReference type="PANTHER" id="PTHR32246:SF173">
    <property type="entry name" value="C2 DOMAIN-CONTAINING PROTEIN"/>
    <property type="match status" value="1"/>
</dbReference>
<dbReference type="SMART" id="SM00239">
    <property type="entry name" value="C2"/>
    <property type="match status" value="1"/>
</dbReference>
<proteinExistence type="predicted"/>
<evidence type="ECO:0000313" key="3">
    <source>
        <dbReference type="Proteomes" id="UP001633002"/>
    </source>
</evidence>
<keyword evidence="3" id="KW-1185">Reference proteome</keyword>
<dbReference type="CDD" id="cd04051">
    <property type="entry name" value="C2_SRC2_like"/>
    <property type="match status" value="1"/>
</dbReference>
<reference evidence="2 3" key="1">
    <citation type="submission" date="2024-09" db="EMBL/GenBank/DDBJ databases">
        <title>Chromosome-scale assembly of Riccia sorocarpa.</title>
        <authorList>
            <person name="Paukszto L."/>
        </authorList>
    </citation>
    <scope>NUCLEOTIDE SEQUENCE [LARGE SCALE GENOMIC DNA]</scope>
    <source>
        <strain evidence="2">LP-2024</strain>
        <tissue evidence="2">Aerial parts of the thallus</tissue>
    </source>
</reference>
<dbReference type="InterPro" id="IPR035892">
    <property type="entry name" value="C2_domain_sf"/>
</dbReference>
<dbReference type="PANTHER" id="PTHR32246">
    <property type="entry name" value="INGRESSION PROTEIN FIC1"/>
    <property type="match status" value="1"/>
</dbReference>
<accession>A0ABD3I8T7</accession>
<dbReference type="EMBL" id="JBJQOH010000001">
    <property type="protein sequence ID" value="KAL3700052.1"/>
    <property type="molecule type" value="Genomic_DNA"/>
</dbReference>
<name>A0ABD3I8T7_9MARC</name>
<dbReference type="PROSITE" id="PS50004">
    <property type="entry name" value="C2"/>
    <property type="match status" value="1"/>
</dbReference>
<dbReference type="InterPro" id="IPR044750">
    <property type="entry name" value="C2_SRC2/BAP"/>
</dbReference>
<evidence type="ECO:0000259" key="1">
    <source>
        <dbReference type="PROSITE" id="PS50004"/>
    </source>
</evidence>
<gene>
    <name evidence="2" type="ORF">R1sor_018074</name>
</gene>
<organism evidence="2 3">
    <name type="scientific">Riccia sorocarpa</name>
    <dbReference type="NCBI Taxonomy" id="122646"/>
    <lineage>
        <taxon>Eukaryota</taxon>
        <taxon>Viridiplantae</taxon>
        <taxon>Streptophyta</taxon>
        <taxon>Embryophyta</taxon>
        <taxon>Marchantiophyta</taxon>
        <taxon>Marchantiopsida</taxon>
        <taxon>Marchantiidae</taxon>
        <taxon>Marchantiales</taxon>
        <taxon>Ricciaceae</taxon>
        <taxon>Riccia</taxon>
    </lineage>
</organism>
<evidence type="ECO:0000313" key="2">
    <source>
        <dbReference type="EMBL" id="KAL3700052.1"/>
    </source>
</evidence>